<evidence type="ECO:0000313" key="1">
    <source>
        <dbReference type="EMBL" id="SBS99346.1"/>
    </source>
</evidence>
<dbReference type="Proteomes" id="UP000078597">
    <property type="component" value="Unassembled WGS sequence"/>
</dbReference>
<sequence length="156" mass="18310">MKIQLTVFGSSLDNQCNNGCHLDTNIIRSLRIERNVNSSLKGRILASEDDFSLYNYNYDNFDSDYIDFEALYNQARINLYRRGNKKSLLKSTVTGFTKYDKQYEKYVMNTFFRNDKEFLRGKDNFLYVAKNFFKVITPILVGNSSIYSEKNSQMLC</sequence>
<dbReference type="VEuPathDB" id="PlasmoDB:PmUG01_00052200"/>
<reference evidence="2" key="1">
    <citation type="submission" date="2016-05" db="EMBL/GenBank/DDBJ databases">
        <authorList>
            <person name="Naeem Raeece"/>
        </authorList>
    </citation>
    <scope>NUCLEOTIDE SEQUENCE [LARGE SCALE GENOMIC DNA]</scope>
</reference>
<evidence type="ECO:0000313" key="2">
    <source>
        <dbReference type="Proteomes" id="UP000078597"/>
    </source>
</evidence>
<accession>A0A1A8X284</accession>
<dbReference type="EMBL" id="FLQW01005704">
    <property type="protein sequence ID" value="SBS99346.1"/>
    <property type="molecule type" value="Genomic_DNA"/>
</dbReference>
<dbReference type="AlphaFoldDB" id="A0A1A8X284"/>
<protein>
    <submittedName>
        <fullName evidence="1">Uncharacterized protein</fullName>
    </submittedName>
</protein>
<proteinExistence type="predicted"/>
<organism evidence="1 2">
    <name type="scientific">Plasmodium malariae</name>
    <dbReference type="NCBI Taxonomy" id="5858"/>
    <lineage>
        <taxon>Eukaryota</taxon>
        <taxon>Sar</taxon>
        <taxon>Alveolata</taxon>
        <taxon>Apicomplexa</taxon>
        <taxon>Aconoidasida</taxon>
        <taxon>Haemosporida</taxon>
        <taxon>Plasmodiidae</taxon>
        <taxon>Plasmodium</taxon>
        <taxon>Plasmodium (Plasmodium)</taxon>
    </lineage>
</organism>
<name>A0A1A8X284_PLAMA</name>
<gene>
    <name evidence="1" type="ORF">PMALA_069380</name>
</gene>